<evidence type="ECO:0000313" key="7">
    <source>
        <dbReference type="WBParaSite" id="DME_0000415901-mRNA-1"/>
    </source>
</evidence>
<dbReference type="AlphaFoldDB" id="A0A0N4UAI2"/>
<keyword evidence="6" id="KW-1185">Reference proteome</keyword>
<evidence type="ECO:0000256" key="1">
    <source>
        <dbReference type="ARBA" id="ARBA00010048"/>
    </source>
</evidence>
<dbReference type="GO" id="GO:0006457">
    <property type="term" value="P:protein folding"/>
    <property type="evidence" value="ECO:0007669"/>
    <property type="project" value="InterPro"/>
</dbReference>
<dbReference type="STRING" id="318479.A0A0N4UAI2"/>
<dbReference type="GO" id="GO:0005737">
    <property type="term" value="C:cytoplasm"/>
    <property type="evidence" value="ECO:0007669"/>
    <property type="project" value="TreeGrafter"/>
</dbReference>
<dbReference type="Pfam" id="PF02996">
    <property type="entry name" value="Prefoldin"/>
    <property type="match status" value="1"/>
</dbReference>
<dbReference type="GO" id="GO:0016272">
    <property type="term" value="C:prefoldin complex"/>
    <property type="evidence" value="ECO:0007669"/>
    <property type="project" value="InterPro"/>
</dbReference>
<dbReference type="Proteomes" id="UP000038040">
    <property type="component" value="Unplaced"/>
</dbReference>
<dbReference type="GO" id="GO:0007017">
    <property type="term" value="P:microtubule-based process"/>
    <property type="evidence" value="ECO:0007669"/>
    <property type="project" value="TreeGrafter"/>
</dbReference>
<name>A0A0N4UAI2_DRAME</name>
<protein>
    <submittedName>
        <fullName evidence="7">Prefoldin subunit 3</fullName>
    </submittedName>
</protein>
<organism evidence="5 7">
    <name type="scientific">Dracunculus medinensis</name>
    <name type="common">Guinea worm</name>
    <dbReference type="NCBI Taxonomy" id="318479"/>
    <lineage>
        <taxon>Eukaryota</taxon>
        <taxon>Metazoa</taxon>
        <taxon>Ecdysozoa</taxon>
        <taxon>Nematoda</taxon>
        <taxon>Chromadorea</taxon>
        <taxon>Rhabditida</taxon>
        <taxon>Spirurina</taxon>
        <taxon>Dracunculoidea</taxon>
        <taxon>Dracunculidae</taxon>
        <taxon>Dracunculus</taxon>
    </lineage>
</organism>
<keyword evidence="3" id="KW-0143">Chaperone</keyword>
<dbReference type="OrthoDB" id="6375174at2759"/>
<sequence length="143" mass="16765">MVEEEKTFQKLDIPTAEILEDVAEFLKREGDISAEEGVKRLDMLYKKYKKVEQQLLAQKLRLNAKLPELEESLKVIEVLEIKEKNKEPFSLTYMVSDHAYAKARVNRSDKVLLWLGANVMAEYSLEKARRILETNYDQGMTYY</sequence>
<evidence type="ECO:0000313" key="5">
    <source>
        <dbReference type="Proteomes" id="UP000038040"/>
    </source>
</evidence>
<dbReference type="WBParaSite" id="DME_0000415901-mRNA-1">
    <property type="protein sequence ID" value="DME_0000415901-mRNA-1"/>
    <property type="gene ID" value="DME_0000415901"/>
</dbReference>
<dbReference type="PANTHER" id="PTHR12409:SF0">
    <property type="entry name" value="PREFOLDIN SUBUNIT 3"/>
    <property type="match status" value="1"/>
</dbReference>
<dbReference type="EMBL" id="UYYG01001165">
    <property type="protein sequence ID" value="VDN58069.1"/>
    <property type="molecule type" value="Genomic_DNA"/>
</dbReference>
<dbReference type="InterPro" id="IPR016655">
    <property type="entry name" value="PFD3"/>
</dbReference>
<reference evidence="7" key="1">
    <citation type="submission" date="2017-02" db="UniProtKB">
        <authorList>
            <consortium name="WormBaseParasite"/>
        </authorList>
    </citation>
    <scope>IDENTIFICATION</scope>
</reference>
<evidence type="ECO:0000256" key="3">
    <source>
        <dbReference type="ARBA" id="ARBA00023186"/>
    </source>
</evidence>
<dbReference type="InterPro" id="IPR004127">
    <property type="entry name" value="Prefoldin_subunit_alpha"/>
</dbReference>
<dbReference type="GO" id="GO:0015631">
    <property type="term" value="F:tubulin binding"/>
    <property type="evidence" value="ECO:0007669"/>
    <property type="project" value="TreeGrafter"/>
</dbReference>
<proteinExistence type="inferred from homology"/>
<dbReference type="CDD" id="cd23156">
    <property type="entry name" value="Prefoldin_3"/>
    <property type="match status" value="1"/>
</dbReference>
<dbReference type="SUPFAM" id="SSF46579">
    <property type="entry name" value="Prefoldin"/>
    <property type="match status" value="1"/>
</dbReference>
<reference evidence="4 6" key="2">
    <citation type="submission" date="2018-11" db="EMBL/GenBank/DDBJ databases">
        <authorList>
            <consortium name="Pathogen Informatics"/>
        </authorList>
    </citation>
    <scope>NUCLEOTIDE SEQUENCE [LARGE SCALE GENOMIC DNA]</scope>
</reference>
<dbReference type="Proteomes" id="UP000274756">
    <property type="component" value="Unassembled WGS sequence"/>
</dbReference>
<evidence type="ECO:0000313" key="6">
    <source>
        <dbReference type="Proteomes" id="UP000274756"/>
    </source>
</evidence>
<gene>
    <name evidence="4" type="ORF">DME_LOCUS8042</name>
</gene>
<comment type="similarity">
    <text evidence="1">Belongs to the prefoldin subunit alpha family.</text>
</comment>
<comment type="subunit">
    <text evidence="2">Heterohexamer of two PFD-alpha type and four PFD-beta type subunits.</text>
</comment>
<dbReference type="PANTHER" id="PTHR12409">
    <property type="entry name" value="PREFOLDIN SUBUNIT 3"/>
    <property type="match status" value="1"/>
</dbReference>
<evidence type="ECO:0000256" key="2">
    <source>
        <dbReference type="ARBA" id="ARBA00011695"/>
    </source>
</evidence>
<evidence type="ECO:0000313" key="4">
    <source>
        <dbReference type="EMBL" id="VDN58069.1"/>
    </source>
</evidence>
<accession>A0A0N4UAI2</accession>
<dbReference type="Gene3D" id="1.10.287.370">
    <property type="match status" value="1"/>
</dbReference>
<dbReference type="InterPro" id="IPR009053">
    <property type="entry name" value="Prefoldin"/>
</dbReference>
<dbReference type="GO" id="GO:0007021">
    <property type="term" value="P:tubulin complex assembly"/>
    <property type="evidence" value="ECO:0007669"/>
    <property type="project" value="TreeGrafter"/>
</dbReference>